<dbReference type="EMBL" id="JAKNSF020000145">
    <property type="protein sequence ID" value="KAK7711531.1"/>
    <property type="molecule type" value="Genomic_DNA"/>
</dbReference>
<keyword evidence="3 5" id="KW-1133">Transmembrane helix</keyword>
<protein>
    <recommendedName>
        <fullName evidence="8">Major facilitator superfamily (MFS) profile domain-containing protein</fullName>
    </recommendedName>
</protein>
<gene>
    <name evidence="6" type="ORF">SLS63_012670</name>
</gene>
<dbReference type="Gene3D" id="1.20.1250.20">
    <property type="entry name" value="MFS general substrate transporter like domains"/>
    <property type="match status" value="2"/>
</dbReference>
<evidence type="ECO:0000256" key="4">
    <source>
        <dbReference type="ARBA" id="ARBA00023136"/>
    </source>
</evidence>
<sequence>MMSNWVGMACGYAPYGPVQWRLPLGIQIPWGVVLFIGLATFMPNSPRQLIRNGKVDEARREFIKIRRDLHPHEVQDEFVLMRSQIEFEMEREIKSYKEIFRLFTHRALAMILAGLSGIIIVEIYAAVMQREFQNTDNRVGKGFAVLGIYLFVVVYYGMLNSTTWLYGAEILPIALRSKVMGLAAASHFIVNVGITEAGPSAFANIKENYYYVFVGCSLFFLVVAYLYFPETRRKTLEEIAAAFGDKVVVLTDAERSSGIHPVDSAFKTDAEEVEAAYTGASSHRE</sequence>
<keyword evidence="2 5" id="KW-0812">Transmembrane</keyword>
<dbReference type="InterPro" id="IPR036259">
    <property type="entry name" value="MFS_trans_sf"/>
</dbReference>
<feature type="transmembrane region" description="Helical" evidence="5">
    <location>
        <begin position="139"/>
        <end position="158"/>
    </location>
</feature>
<dbReference type="InterPro" id="IPR050360">
    <property type="entry name" value="MFS_Sugar_Transporters"/>
</dbReference>
<dbReference type="PANTHER" id="PTHR48022">
    <property type="entry name" value="PLASTIDIC GLUCOSE TRANSPORTER 4"/>
    <property type="match status" value="1"/>
</dbReference>
<evidence type="ECO:0000313" key="6">
    <source>
        <dbReference type="EMBL" id="KAK7711531.1"/>
    </source>
</evidence>
<dbReference type="InterPro" id="IPR005828">
    <property type="entry name" value="MFS_sugar_transport-like"/>
</dbReference>
<evidence type="ECO:0000313" key="7">
    <source>
        <dbReference type="Proteomes" id="UP001430848"/>
    </source>
</evidence>
<dbReference type="PANTHER" id="PTHR48022:SF11">
    <property type="entry name" value="MONOSACCHARIDE TRANSPORTER (HXT8), PUTATIVE (AFU_ORTHOLOGUE AFUA_2G08120)-RELATED"/>
    <property type="match status" value="1"/>
</dbReference>
<evidence type="ECO:0008006" key="8">
    <source>
        <dbReference type="Google" id="ProtNLM"/>
    </source>
</evidence>
<keyword evidence="7" id="KW-1185">Reference proteome</keyword>
<comment type="caution">
    <text evidence="6">The sequence shown here is derived from an EMBL/GenBank/DDBJ whole genome shotgun (WGS) entry which is preliminary data.</text>
</comment>
<dbReference type="Proteomes" id="UP001430848">
    <property type="component" value="Unassembled WGS sequence"/>
</dbReference>
<organism evidence="6 7">
    <name type="scientific">Diaporthe eres</name>
    <name type="common">Phomopsis oblonga</name>
    <dbReference type="NCBI Taxonomy" id="83184"/>
    <lineage>
        <taxon>Eukaryota</taxon>
        <taxon>Fungi</taxon>
        <taxon>Dikarya</taxon>
        <taxon>Ascomycota</taxon>
        <taxon>Pezizomycotina</taxon>
        <taxon>Sordariomycetes</taxon>
        <taxon>Sordariomycetidae</taxon>
        <taxon>Diaporthales</taxon>
        <taxon>Diaporthaceae</taxon>
        <taxon>Diaporthe</taxon>
        <taxon>Diaporthe eres species complex</taxon>
    </lineage>
</organism>
<proteinExistence type="predicted"/>
<evidence type="ECO:0000256" key="5">
    <source>
        <dbReference type="SAM" id="Phobius"/>
    </source>
</evidence>
<feature type="transmembrane region" description="Helical" evidence="5">
    <location>
        <begin position="20"/>
        <end position="41"/>
    </location>
</feature>
<reference evidence="6 7" key="1">
    <citation type="submission" date="2024-02" db="EMBL/GenBank/DDBJ databases">
        <title>De novo assembly and annotation of 12 fungi associated with fruit tree decline syndrome in Ontario, Canada.</title>
        <authorList>
            <person name="Sulman M."/>
            <person name="Ellouze W."/>
            <person name="Ilyukhin E."/>
        </authorList>
    </citation>
    <scope>NUCLEOTIDE SEQUENCE [LARGE SCALE GENOMIC DNA]</scope>
    <source>
        <strain evidence="6 7">M169</strain>
    </source>
</reference>
<feature type="transmembrane region" description="Helical" evidence="5">
    <location>
        <begin position="179"/>
        <end position="197"/>
    </location>
</feature>
<accession>A0ABR1NQL0</accession>
<feature type="transmembrane region" description="Helical" evidence="5">
    <location>
        <begin position="209"/>
        <end position="228"/>
    </location>
</feature>
<comment type="subcellular location">
    <subcellularLocation>
        <location evidence="1">Membrane</location>
        <topology evidence="1">Multi-pass membrane protein</topology>
    </subcellularLocation>
</comment>
<name>A0ABR1NQL0_DIAER</name>
<dbReference type="Pfam" id="PF00083">
    <property type="entry name" value="Sugar_tr"/>
    <property type="match status" value="1"/>
</dbReference>
<evidence type="ECO:0000256" key="3">
    <source>
        <dbReference type="ARBA" id="ARBA00022989"/>
    </source>
</evidence>
<feature type="transmembrane region" description="Helical" evidence="5">
    <location>
        <begin position="107"/>
        <end position="127"/>
    </location>
</feature>
<dbReference type="SUPFAM" id="SSF103473">
    <property type="entry name" value="MFS general substrate transporter"/>
    <property type="match status" value="1"/>
</dbReference>
<evidence type="ECO:0000256" key="1">
    <source>
        <dbReference type="ARBA" id="ARBA00004141"/>
    </source>
</evidence>
<keyword evidence="4 5" id="KW-0472">Membrane</keyword>
<evidence type="ECO:0000256" key="2">
    <source>
        <dbReference type="ARBA" id="ARBA00022692"/>
    </source>
</evidence>